<dbReference type="EMBL" id="LSKU01000002">
    <property type="protein sequence ID" value="KXG42559.1"/>
    <property type="molecule type" value="Genomic_DNA"/>
</dbReference>
<evidence type="ECO:0000313" key="8">
    <source>
        <dbReference type="Proteomes" id="UP000070352"/>
    </source>
</evidence>
<organism evidence="7 8">
    <name type="scientific">Tepidibacillus decaturensis</name>
    <dbReference type="NCBI Taxonomy" id="1413211"/>
    <lineage>
        <taxon>Bacteria</taxon>
        <taxon>Bacillati</taxon>
        <taxon>Bacillota</taxon>
        <taxon>Bacilli</taxon>
        <taxon>Bacillales</taxon>
        <taxon>Bacillaceae</taxon>
        <taxon>Tepidibacillus</taxon>
    </lineage>
</organism>
<dbReference type="RefSeq" id="WP_068727808.1">
    <property type="nucleotide sequence ID" value="NZ_LSKU01000002.1"/>
</dbReference>
<evidence type="ECO:0000256" key="4">
    <source>
        <dbReference type="ARBA" id="ARBA00060530"/>
    </source>
</evidence>
<dbReference type="FunFam" id="1.20.1090.10:FF:000009">
    <property type="entry name" value="NADH-dependent butanol dehydrogenase"/>
    <property type="match status" value="1"/>
</dbReference>
<dbReference type="GO" id="GO:1990362">
    <property type="term" value="F:butanol dehydrogenase (NAD+) activity"/>
    <property type="evidence" value="ECO:0007669"/>
    <property type="project" value="InterPro"/>
</dbReference>
<keyword evidence="2" id="KW-0560">Oxidoreductase</keyword>
<evidence type="ECO:0000256" key="1">
    <source>
        <dbReference type="ARBA" id="ARBA00007358"/>
    </source>
</evidence>
<comment type="similarity">
    <text evidence="1">Belongs to the iron-containing alcohol dehydrogenase family.</text>
</comment>
<evidence type="ECO:0000256" key="2">
    <source>
        <dbReference type="ARBA" id="ARBA00023002"/>
    </source>
</evidence>
<dbReference type="Gene3D" id="3.40.50.1970">
    <property type="match status" value="1"/>
</dbReference>
<evidence type="ECO:0000259" key="6">
    <source>
        <dbReference type="Pfam" id="PF25137"/>
    </source>
</evidence>
<dbReference type="GO" id="GO:0008106">
    <property type="term" value="F:alcohol dehydrogenase (NADP+) activity"/>
    <property type="evidence" value="ECO:0007669"/>
    <property type="project" value="TreeGrafter"/>
</dbReference>
<dbReference type="FunFam" id="3.40.50.1970:FF:000003">
    <property type="entry name" value="Alcohol dehydrogenase, iron-containing"/>
    <property type="match status" value="1"/>
</dbReference>
<dbReference type="PANTHER" id="PTHR43633:SF1">
    <property type="entry name" value="ALCOHOL DEHYDROGENASE YQHD"/>
    <property type="match status" value="1"/>
</dbReference>
<comment type="pathway">
    <text evidence="4">Alcohol metabolism; butanol biosynthesis.</text>
</comment>
<dbReference type="PROSITE" id="PS00913">
    <property type="entry name" value="ADH_IRON_1"/>
    <property type="match status" value="1"/>
</dbReference>
<evidence type="ECO:0000313" key="7">
    <source>
        <dbReference type="EMBL" id="KXG42559.1"/>
    </source>
</evidence>
<keyword evidence="3" id="KW-0520">NAD</keyword>
<evidence type="ECO:0000259" key="5">
    <source>
        <dbReference type="Pfam" id="PF00465"/>
    </source>
</evidence>
<dbReference type="CDD" id="cd08187">
    <property type="entry name" value="BDH"/>
    <property type="match status" value="1"/>
</dbReference>
<dbReference type="SUPFAM" id="SSF56796">
    <property type="entry name" value="Dehydroquinate synthase-like"/>
    <property type="match status" value="1"/>
</dbReference>
<proteinExistence type="inferred from homology"/>
<dbReference type="Pfam" id="PF00465">
    <property type="entry name" value="Fe-ADH"/>
    <property type="match status" value="1"/>
</dbReference>
<gene>
    <name evidence="7" type="ORF">U473_13900</name>
</gene>
<dbReference type="InterPro" id="IPR018211">
    <property type="entry name" value="ADH_Fe_CS"/>
</dbReference>
<dbReference type="PROSITE" id="PS00060">
    <property type="entry name" value="ADH_IRON_2"/>
    <property type="match status" value="1"/>
</dbReference>
<dbReference type="Gene3D" id="1.20.1090.10">
    <property type="entry name" value="Dehydroquinate synthase-like - alpha domain"/>
    <property type="match status" value="1"/>
</dbReference>
<comment type="caution">
    <text evidence="7">The sequence shown here is derived from an EMBL/GenBank/DDBJ whole genome shotgun (WGS) entry which is preliminary data.</text>
</comment>
<evidence type="ECO:0000256" key="3">
    <source>
        <dbReference type="ARBA" id="ARBA00023027"/>
    </source>
</evidence>
<sequence length="388" mass="42762">MNNFTFLNPTKLLFGEGQVANVGREAAVFGKKVLIVTGGGSVKRSGLFDQVMDHLKRERLAVYELAGVEPNPRLTTIHKGIEICKTEGIDLVLAVGGGSVIDASKAICAGAKYDGDVWDFYIGKAVVEKALPLGVILTLAATGSEMNGGSVVTNWETQQKLSTGSIHLYPKFSILDPTLTYTVPKDQTVYGIVDMMAHVFEQYFSHTENTPLQDRLCESVLNTVIENAEPVLKNPEDYEARSNLLLGGTMALNGMISMGMEGDWATHGIEHEVSAIYDIPHGGGLAILFPNWMKYVVDERVEKFKQFAIRVWNVNPSGKTDKEIALEGIEKVREFFNQIGAPSRLKDYDIDDLNLDLMAEKAVEREGTIGRFKKLTKEDVKNILTMSL</sequence>
<dbReference type="Pfam" id="PF25137">
    <property type="entry name" value="ADH_Fe_C"/>
    <property type="match status" value="1"/>
</dbReference>
<dbReference type="GO" id="GO:0005829">
    <property type="term" value="C:cytosol"/>
    <property type="evidence" value="ECO:0007669"/>
    <property type="project" value="TreeGrafter"/>
</dbReference>
<protein>
    <submittedName>
        <fullName evidence="7">Butanol dehydrogenase</fullName>
    </submittedName>
</protein>
<dbReference type="InterPro" id="IPR044731">
    <property type="entry name" value="BDH-like"/>
</dbReference>
<dbReference type="Proteomes" id="UP000070352">
    <property type="component" value="Unassembled WGS sequence"/>
</dbReference>
<dbReference type="GO" id="GO:0046872">
    <property type="term" value="F:metal ion binding"/>
    <property type="evidence" value="ECO:0007669"/>
    <property type="project" value="InterPro"/>
</dbReference>
<dbReference type="OrthoDB" id="9801156at2"/>
<name>A0A135L0W5_9BACI</name>
<feature type="domain" description="Fe-containing alcohol dehydrogenase-like C-terminal" evidence="6">
    <location>
        <begin position="188"/>
        <end position="386"/>
    </location>
</feature>
<keyword evidence="8" id="KW-1185">Reference proteome</keyword>
<dbReference type="InterPro" id="IPR056798">
    <property type="entry name" value="ADH_Fe_C"/>
</dbReference>
<accession>A0A135L0W5</accession>
<dbReference type="PANTHER" id="PTHR43633">
    <property type="entry name" value="ALCOHOL DEHYDROGENASE YQHD"/>
    <property type="match status" value="1"/>
</dbReference>
<dbReference type="STRING" id="1413211.U473_13900"/>
<reference evidence="7 8" key="1">
    <citation type="submission" date="2016-02" db="EMBL/GenBank/DDBJ databases">
        <title>Draft Genome for Tepidibacillus decaturensis nov. sp. Strain Z9, an Anaerobic, Moderately Thermophilic and Heterotrophic Bacterium from Deep Subsurface of the Illinois Basin, USA.</title>
        <authorList>
            <person name="Dong Y."/>
            <person name="Chang J.Y."/>
            <person name="Sanford R."/>
            <person name="Fouke B.W."/>
        </authorList>
    </citation>
    <scope>NUCLEOTIDE SEQUENCE [LARGE SCALE GENOMIC DNA]</scope>
    <source>
        <strain evidence="7 8">Z9</strain>
    </source>
</reference>
<dbReference type="InterPro" id="IPR001670">
    <property type="entry name" value="ADH_Fe/GldA"/>
</dbReference>
<dbReference type="AlphaFoldDB" id="A0A135L0W5"/>
<feature type="domain" description="Alcohol dehydrogenase iron-type/glycerol dehydrogenase GldA" evidence="5">
    <location>
        <begin position="9"/>
        <end position="177"/>
    </location>
</feature>
<dbReference type="GO" id="GO:1990002">
    <property type="term" value="F:methylglyoxal reductase (NADPH) (acetol producing) activity"/>
    <property type="evidence" value="ECO:0007669"/>
    <property type="project" value="TreeGrafter"/>
</dbReference>